<gene>
    <name evidence="1" type="ORF">B4082_0081</name>
</gene>
<dbReference type="EMBL" id="LJKA01000001">
    <property type="protein sequence ID" value="KZD41958.1"/>
    <property type="molecule type" value="Genomic_DNA"/>
</dbReference>
<dbReference type="Proteomes" id="UP000076501">
    <property type="component" value="Unassembled WGS sequence"/>
</dbReference>
<evidence type="ECO:0000313" key="1">
    <source>
        <dbReference type="EMBL" id="KZD41958.1"/>
    </source>
</evidence>
<name>A0A164IVU5_BACCE</name>
<protein>
    <submittedName>
        <fullName evidence="1">Uncharacterized protein</fullName>
    </submittedName>
</protein>
<dbReference type="PATRIC" id="fig|1396.539.peg.2115"/>
<proteinExistence type="predicted"/>
<accession>A0A164IVU5</accession>
<reference evidence="1 2" key="1">
    <citation type="submission" date="2015-09" db="EMBL/GenBank/DDBJ databases">
        <title>Bacillus cereus food isolates.</title>
        <authorList>
            <person name="Boekhorst J."/>
        </authorList>
    </citation>
    <scope>NUCLEOTIDE SEQUENCE [LARGE SCALE GENOMIC DNA]</scope>
    <source>
        <strain evidence="1 2">B4082</strain>
    </source>
</reference>
<organism evidence="1 2">
    <name type="scientific">Bacillus cereus</name>
    <dbReference type="NCBI Taxonomy" id="1396"/>
    <lineage>
        <taxon>Bacteria</taxon>
        <taxon>Bacillati</taxon>
        <taxon>Bacillota</taxon>
        <taxon>Bacilli</taxon>
        <taxon>Bacillales</taxon>
        <taxon>Bacillaceae</taxon>
        <taxon>Bacillus</taxon>
        <taxon>Bacillus cereus group</taxon>
    </lineage>
</organism>
<evidence type="ECO:0000313" key="2">
    <source>
        <dbReference type="Proteomes" id="UP000076501"/>
    </source>
</evidence>
<sequence>MVYTVKRSVFQSAIENRTYIWYNQSILYETMYMSLIFMK</sequence>
<dbReference type="AlphaFoldDB" id="A0A164IVU5"/>
<comment type="caution">
    <text evidence="1">The sequence shown here is derived from an EMBL/GenBank/DDBJ whole genome shotgun (WGS) entry which is preliminary data.</text>
</comment>